<dbReference type="PROSITE" id="PS50405">
    <property type="entry name" value="GST_CTER"/>
    <property type="match status" value="1"/>
</dbReference>
<comment type="similarity">
    <text evidence="1 6">Belongs to the GST superfamily.</text>
</comment>
<dbReference type="VEuPathDB" id="FungiDB:Z520_04982"/>
<dbReference type="Gene3D" id="1.20.1050.10">
    <property type="match status" value="1"/>
</dbReference>
<dbReference type="FunFam" id="1.20.1050.130:FF:000016">
    <property type="entry name" value="Glutathione S-transferase 1"/>
    <property type="match status" value="1"/>
</dbReference>
<evidence type="ECO:0000256" key="2">
    <source>
        <dbReference type="ARBA" id="ARBA00012452"/>
    </source>
</evidence>
<proteinExistence type="inferred from homology"/>
<reference evidence="9 10" key="1">
    <citation type="submission" date="2015-01" db="EMBL/GenBank/DDBJ databases">
        <title>The Genome Sequence of Fonsecaea multimorphosa CBS 102226.</title>
        <authorList>
            <consortium name="The Broad Institute Genomics Platform"/>
            <person name="Cuomo C."/>
            <person name="de Hoog S."/>
            <person name="Gorbushina A."/>
            <person name="Stielow B."/>
            <person name="Teixiera M."/>
            <person name="Abouelleil A."/>
            <person name="Chapman S.B."/>
            <person name="Priest M."/>
            <person name="Young S.K."/>
            <person name="Wortman J."/>
            <person name="Nusbaum C."/>
            <person name="Birren B."/>
        </authorList>
    </citation>
    <scope>NUCLEOTIDE SEQUENCE [LARGE SCALE GENOMIC DNA]</scope>
    <source>
        <strain evidence="9 10">CBS 102226</strain>
    </source>
</reference>
<evidence type="ECO:0000256" key="1">
    <source>
        <dbReference type="ARBA" id="ARBA00007409"/>
    </source>
</evidence>
<evidence type="ECO:0000256" key="3">
    <source>
        <dbReference type="ARBA" id="ARBA00022679"/>
    </source>
</evidence>
<dbReference type="SFLD" id="SFLDG01151">
    <property type="entry name" value="Main.2:_Nu-like"/>
    <property type="match status" value="1"/>
</dbReference>
<organism evidence="9 10">
    <name type="scientific">Fonsecaea multimorphosa CBS 102226</name>
    <dbReference type="NCBI Taxonomy" id="1442371"/>
    <lineage>
        <taxon>Eukaryota</taxon>
        <taxon>Fungi</taxon>
        <taxon>Dikarya</taxon>
        <taxon>Ascomycota</taxon>
        <taxon>Pezizomycotina</taxon>
        <taxon>Eurotiomycetes</taxon>
        <taxon>Chaetothyriomycetidae</taxon>
        <taxon>Chaetothyriales</taxon>
        <taxon>Herpotrichiellaceae</taxon>
        <taxon>Fonsecaea</taxon>
    </lineage>
</organism>
<dbReference type="InterPro" id="IPR036249">
    <property type="entry name" value="Thioredoxin-like_sf"/>
</dbReference>
<dbReference type="EMBL" id="KN848069">
    <property type="protein sequence ID" value="KIX99406.1"/>
    <property type="molecule type" value="Genomic_DNA"/>
</dbReference>
<dbReference type="InterPro" id="IPR040079">
    <property type="entry name" value="Glutathione_S-Trfase"/>
</dbReference>
<name>A0A0D2IR17_9EURO</name>
<dbReference type="SFLD" id="SFLDG00358">
    <property type="entry name" value="Main_(cytGST)"/>
    <property type="match status" value="1"/>
</dbReference>
<dbReference type="EC" id="2.5.1.18" evidence="2"/>
<keyword evidence="10" id="KW-1185">Reference proteome</keyword>
<dbReference type="STRING" id="1442371.A0A0D2IR17"/>
<keyword evidence="3" id="KW-0808">Transferase</keyword>
<evidence type="ECO:0000259" key="8">
    <source>
        <dbReference type="PROSITE" id="PS50405"/>
    </source>
</evidence>
<dbReference type="GO" id="GO:0004364">
    <property type="term" value="F:glutathione transferase activity"/>
    <property type="evidence" value="ECO:0007669"/>
    <property type="project" value="UniProtKB-EC"/>
</dbReference>
<dbReference type="SFLD" id="SFLDS00019">
    <property type="entry name" value="Glutathione_Transferase_(cytos"/>
    <property type="match status" value="1"/>
</dbReference>
<accession>A0A0D2IR17</accession>
<dbReference type="GeneID" id="27710728"/>
<comment type="catalytic activity">
    <reaction evidence="4">
        <text>RX + glutathione = an S-substituted glutathione + a halide anion + H(+)</text>
        <dbReference type="Rhea" id="RHEA:16437"/>
        <dbReference type="ChEBI" id="CHEBI:15378"/>
        <dbReference type="ChEBI" id="CHEBI:16042"/>
        <dbReference type="ChEBI" id="CHEBI:17792"/>
        <dbReference type="ChEBI" id="CHEBI:57925"/>
        <dbReference type="ChEBI" id="CHEBI:90779"/>
        <dbReference type="EC" id="2.5.1.18"/>
    </reaction>
</comment>
<dbReference type="PANTHER" id="PTHR44051:SF3">
    <property type="entry name" value="TRANSCRIPTIONAL REGULATOR URE2"/>
    <property type="match status" value="1"/>
</dbReference>
<evidence type="ECO:0000313" key="10">
    <source>
        <dbReference type="Proteomes" id="UP000053411"/>
    </source>
</evidence>
<dbReference type="AlphaFoldDB" id="A0A0D2IR17"/>
<dbReference type="GO" id="GO:0005737">
    <property type="term" value="C:cytoplasm"/>
    <property type="evidence" value="ECO:0007669"/>
    <property type="project" value="UniProtKB-ARBA"/>
</dbReference>
<dbReference type="PROSITE" id="PS50404">
    <property type="entry name" value="GST_NTER"/>
    <property type="match status" value="1"/>
</dbReference>
<dbReference type="SUPFAM" id="SSF52833">
    <property type="entry name" value="Thioredoxin-like"/>
    <property type="match status" value="1"/>
</dbReference>
<evidence type="ECO:0000256" key="6">
    <source>
        <dbReference type="RuleBase" id="RU003494"/>
    </source>
</evidence>
<evidence type="ECO:0000259" key="7">
    <source>
        <dbReference type="PROSITE" id="PS50404"/>
    </source>
</evidence>
<dbReference type="OrthoDB" id="422574at2759"/>
<dbReference type="GO" id="GO:0005634">
    <property type="term" value="C:nucleus"/>
    <property type="evidence" value="ECO:0007669"/>
    <property type="project" value="UniProtKB-ARBA"/>
</dbReference>
<dbReference type="Proteomes" id="UP000053411">
    <property type="component" value="Unassembled WGS sequence"/>
</dbReference>
<dbReference type="InterPro" id="IPR010987">
    <property type="entry name" value="Glutathione-S-Trfase_C-like"/>
</dbReference>
<evidence type="ECO:0000256" key="5">
    <source>
        <dbReference type="ARBA" id="ARBA00060024"/>
    </source>
</evidence>
<protein>
    <recommendedName>
        <fullName evidence="2">glutathione transferase</fullName>
        <ecNumber evidence="2">2.5.1.18</ecNumber>
    </recommendedName>
</protein>
<sequence>MSKPVILYSYRRGTNPWKVAMALEELMVPYVTKFLDKPEMKQEPFEKINPNGRAPAIVDPNTGITIWESVAIIEYLVETYDRDHIFTYTTSPEKWELKQWLYYQMSGQGPYFGQASWFILYHEEKLQSAIDRYLREIRRVVGVLDRYLQDREYLVGDKFTIADLSFITWNMLVPWLFSRGASKQTLDIEKEFPAYNAWQQRMMARPAVIKVVNDRKAAMAEAGMVPN</sequence>
<dbReference type="Gene3D" id="3.40.30.10">
    <property type="entry name" value="Glutaredoxin"/>
    <property type="match status" value="1"/>
</dbReference>
<dbReference type="PANTHER" id="PTHR44051">
    <property type="entry name" value="GLUTATHIONE S-TRANSFERASE-RELATED"/>
    <property type="match status" value="1"/>
</dbReference>
<dbReference type="RefSeq" id="XP_016633529.1">
    <property type="nucleotide sequence ID" value="XM_016775486.1"/>
</dbReference>
<dbReference type="InterPro" id="IPR036282">
    <property type="entry name" value="Glutathione-S-Trfase_C_sf"/>
</dbReference>
<dbReference type="Pfam" id="PF02798">
    <property type="entry name" value="GST_N"/>
    <property type="match status" value="1"/>
</dbReference>
<dbReference type="SUPFAM" id="SSF47616">
    <property type="entry name" value="GST C-terminal domain-like"/>
    <property type="match status" value="1"/>
</dbReference>
<dbReference type="InterPro" id="IPR004045">
    <property type="entry name" value="Glutathione_S-Trfase_N"/>
</dbReference>
<dbReference type="CDD" id="cd03048">
    <property type="entry name" value="GST_N_Ure2p_like"/>
    <property type="match status" value="1"/>
</dbReference>
<feature type="domain" description="GST N-terminal" evidence="7">
    <location>
        <begin position="3"/>
        <end position="84"/>
    </location>
</feature>
<feature type="domain" description="GST C-terminal" evidence="8">
    <location>
        <begin position="90"/>
        <end position="222"/>
    </location>
</feature>
<dbReference type="InterPro" id="IPR004046">
    <property type="entry name" value="GST_C"/>
</dbReference>
<dbReference type="Pfam" id="PF00043">
    <property type="entry name" value="GST_C"/>
    <property type="match status" value="1"/>
</dbReference>
<gene>
    <name evidence="9" type="ORF">Z520_04982</name>
</gene>
<comment type="function">
    <text evidence="5">Involved in the oxidative stress response and detoxification.</text>
</comment>
<evidence type="ECO:0000256" key="4">
    <source>
        <dbReference type="ARBA" id="ARBA00047960"/>
    </source>
</evidence>
<evidence type="ECO:0000313" key="9">
    <source>
        <dbReference type="EMBL" id="KIX99406.1"/>
    </source>
</evidence>